<dbReference type="InterPro" id="IPR006115">
    <property type="entry name" value="6PGDH_NADP-bd"/>
</dbReference>
<feature type="active site" evidence="4">
    <location>
        <position position="172"/>
    </location>
</feature>
<dbReference type="InterPro" id="IPR013328">
    <property type="entry name" value="6PGD_dom2"/>
</dbReference>
<dbReference type="InterPro" id="IPR029154">
    <property type="entry name" value="HIBADH-like_NADP-bd"/>
</dbReference>
<feature type="domain" description="6-phosphogluconate dehydrogenase NADP-binding" evidence="5">
    <location>
        <begin position="5"/>
        <end position="158"/>
    </location>
</feature>
<dbReference type="KEGG" id="vab:WPS_22710"/>
<dbReference type="PROSITE" id="PS00895">
    <property type="entry name" value="3_HYDROXYISOBUT_DH"/>
    <property type="match status" value="1"/>
</dbReference>
<evidence type="ECO:0000313" key="7">
    <source>
        <dbReference type="EMBL" id="BDE06995.1"/>
    </source>
</evidence>
<proteinExistence type="inferred from homology"/>
<protein>
    <submittedName>
        <fullName evidence="7">2-hydroxy-3-oxopropionate reductase</fullName>
    </submittedName>
</protein>
<keyword evidence="3" id="KW-0520">NAD</keyword>
<gene>
    <name evidence="7" type="ORF">WPS_22710</name>
</gene>
<dbReference type="RefSeq" id="WP_317994615.1">
    <property type="nucleotide sequence ID" value="NZ_AP025523.1"/>
</dbReference>
<dbReference type="Gene3D" id="3.40.50.720">
    <property type="entry name" value="NAD(P)-binding Rossmann-like Domain"/>
    <property type="match status" value="1"/>
</dbReference>
<reference evidence="7 8" key="1">
    <citation type="journal article" date="2022" name="ISME Commun">
        <title>Vulcanimicrobium alpinus gen. nov. sp. nov., the first cultivated representative of the candidate phylum 'Eremiobacterota', is a metabolically versatile aerobic anoxygenic phototroph.</title>
        <authorList>
            <person name="Yabe S."/>
            <person name="Muto K."/>
            <person name="Abe K."/>
            <person name="Yokota A."/>
            <person name="Staudigel H."/>
            <person name="Tebo B.M."/>
        </authorList>
    </citation>
    <scope>NUCLEOTIDE SEQUENCE [LARGE SCALE GENOMIC DNA]</scope>
    <source>
        <strain evidence="7 8">WC8-2</strain>
    </source>
</reference>
<dbReference type="InterPro" id="IPR008927">
    <property type="entry name" value="6-PGluconate_DH-like_C_sf"/>
</dbReference>
<keyword evidence="2" id="KW-0560">Oxidoreductase</keyword>
<dbReference type="SUPFAM" id="SSF48179">
    <property type="entry name" value="6-phosphogluconate dehydrogenase C-terminal domain-like"/>
    <property type="match status" value="1"/>
</dbReference>
<dbReference type="SUPFAM" id="SSF51735">
    <property type="entry name" value="NAD(P)-binding Rossmann-fold domains"/>
    <property type="match status" value="1"/>
</dbReference>
<name>A0AAN1XX30_UNVUL</name>
<sequence length="300" mass="30817">MATPLGMIGLGAMGEPMAASLLRAGFPVTACAHRDRRALERLMALGARDGGDPGGVGAASDVVVLCVPDAPQVEDALFGEHGATLRAKPGTLFIDMSTISPIASRAIGARLREGGFRFVDAPVSGGPARATSGTLTIMAGGTPEDYRDAEPVLLGMGTPRHVGPPGMGEVVKLVNQIIIANTVLGNIEALTFAAKAGADIDAVLEVIGTATGANYLLQNWLPKSWLAGSFAPGFALDLLRKDLAAALDSGRAMGVAMPSSALAYQMYTAASGEGHGRDDYTSVAQFYERAAGVQVRTKPA</sequence>
<dbReference type="EMBL" id="AP025523">
    <property type="protein sequence ID" value="BDE06995.1"/>
    <property type="molecule type" value="Genomic_DNA"/>
</dbReference>
<dbReference type="PANTHER" id="PTHR43060">
    <property type="entry name" value="3-HYDROXYISOBUTYRATE DEHYDROGENASE-LIKE 1, MITOCHONDRIAL-RELATED"/>
    <property type="match status" value="1"/>
</dbReference>
<feature type="domain" description="3-hydroxyisobutyrate dehydrogenase-like NAD-binding" evidence="6">
    <location>
        <begin position="166"/>
        <end position="286"/>
    </location>
</feature>
<evidence type="ECO:0000259" key="5">
    <source>
        <dbReference type="Pfam" id="PF03446"/>
    </source>
</evidence>
<dbReference type="Pfam" id="PF03446">
    <property type="entry name" value="NAD_binding_2"/>
    <property type="match status" value="1"/>
</dbReference>
<evidence type="ECO:0000313" key="8">
    <source>
        <dbReference type="Proteomes" id="UP001317532"/>
    </source>
</evidence>
<evidence type="ECO:0000256" key="1">
    <source>
        <dbReference type="ARBA" id="ARBA00009080"/>
    </source>
</evidence>
<dbReference type="InterPro" id="IPR015815">
    <property type="entry name" value="HIBADH-related"/>
</dbReference>
<dbReference type="GO" id="GO:0051287">
    <property type="term" value="F:NAD binding"/>
    <property type="evidence" value="ECO:0007669"/>
    <property type="project" value="InterPro"/>
</dbReference>
<dbReference type="InterPro" id="IPR002204">
    <property type="entry name" value="3-OH-isobutyrate_DH-rel_CS"/>
</dbReference>
<dbReference type="GO" id="GO:0050661">
    <property type="term" value="F:NADP binding"/>
    <property type="evidence" value="ECO:0007669"/>
    <property type="project" value="InterPro"/>
</dbReference>
<dbReference type="Gene3D" id="1.10.1040.10">
    <property type="entry name" value="N-(1-d-carboxylethyl)-l-norvaline Dehydrogenase, domain 2"/>
    <property type="match status" value="1"/>
</dbReference>
<dbReference type="PANTHER" id="PTHR43060:SF15">
    <property type="entry name" value="3-HYDROXYISOBUTYRATE DEHYDROGENASE-LIKE 1, MITOCHONDRIAL-RELATED"/>
    <property type="match status" value="1"/>
</dbReference>
<dbReference type="GO" id="GO:0016491">
    <property type="term" value="F:oxidoreductase activity"/>
    <property type="evidence" value="ECO:0007669"/>
    <property type="project" value="UniProtKB-KW"/>
</dbReference>
<evidence type="ECO:0000256" key="4">
    <source>
        <dbReference type="PIRSR" id="PIRSR000103-1"/>
    </source>
</evidence>
<accession>A0AAN1XX30</accession>
<dbReference type="InterPro" id="IPR036291">
    <property type="entry name" value="NAD(P)-bd_dom_sf"/>
</dbReference>
<evidence type="ECO:0000256" key="2">
    <source>
        <dbReference type="ARBA" id="ARBA00023002"/>
    </source>
</evidence>
<dbReference type="Proteomes" id="UP001317532">
    <property type="component" value="Chromosome"/>
</dbReference>
<comment type="similarity">
    <text evidence="1">Belongs to the HIBADH-related family.</text>
</comment>
<keyword evidence="8" id="KW-1185">Reference proteome</keyword>
<dbReference type="PIRSF" id="PIRSF000103">
    <property type="entry name" value="HIBADH"/>
    <property type="match status" value="1"/>
</dbReference>
<evidence type="ECO:0000259" key="6">
    <source>
        <dbReference type="Pfam" id="PF14833"/>
    </source>
</evidence>
<dbReference type="Pfam" id="PF14833">
    <property type="entry name" value="NAD_binding_11"/>
    <property type="match status" value="1"/>
</dbReference>
<dbReference type="AlphaFoldDB" id="A0AAN1XX30"/>
<evidence type="ECO:0000256" key="3">
    <source>
        <dbReference type="ARBA" id="ARBA00023027"/>
    </source>
</evidence>
<dbReference type="GO" id="GO:0016054">
    <property type="term" value="P:organic acid catabolic process"/>
    <property type="evidence" value="ECO:0007669"/>
    <property type="project" value="UniProtKB-ARBA"/>
</dbReference>
<organism evidence="7 8">
    <name type="scientific">Vulcanimicrobium alpinum</name>
    <dbReference type="NCBI Taxonomy" id="3016050"/>
    <lineage>
        <taxon>Bacteria</taxon>
        <taxon>Bacillati</taxon>
        <taxon>Vulcanimicrobiota</taxon>
        <taxon>Vulcanimicrobiia</taxon>
        <taxon>Vulcanimicrobiales</taxon>
        <taxon>Vulcanimicrobiaceae</taxon>
        <taxon>Vulcanimicrobium</taxon>
    </lineage>
</organism>